<dbReference type="InterPro" id="IPR002156">
    <property type="entry name" value="RNaseH_domain"/>
</dbReference>
<evidence type="ECO:0000313" key="3">
    <source>
        <dbReference type="Proteomes" id="UP000266673"/>
    </source>
</evidence>
<keyword evidence="3" id="KW-1185">Reference proteome</keyword>
<feature type="domain" description="RNase H type-1" evidence="1">
    <location>
        <begin position="338"/>
        <end position="487"/>
    </location>
</feature>
<dbReference type="GO" id="GO:0003676">
    <property type="term" value="F:nucleic acid binding"/>
    <property type="evidence" value="ECO:0007669"/>
    <property type="project" value="InterPro"/>
</dbReference>
<dbReference type="AlphaFoldDB" id="A0A397UY95"/>
<protein>
    <recommendedName>
        <fullName evidence="1">RNase H type-1 domain-containing protein</fullName>
    </recommendedName>
</protein>
<evidence type="ECO:0000259" key="1">
    <source>
        <dbReference type="PROSITE" id="PS50879"/>
    </source>
</evidence>
<dbReference type="InterPro" id="IPR036397">
    <property type="entry name" value="RNaseH_sf"/>
</dbReference>
<reference evidence="2 3" key="1">
    <citation type="submission" date="2018-06" db="EMBL/GenBank/DDBJ databases">
        <title>Comparative genomics reveals the genomic features of Rhizophagus irregularis, R. cerebriforme, R. diaphanum and Gigaspora rosea, and their symbiotic lifestyle signature.</title>
        <authorList>
            <person name="Morin E."/>
            <person name="San Clemente H."/>
            <person name="Chen E.C.H."/>
            <person name="De La Providencia I."/>
            <person name="Hainaut M."/>
            <person name="Kuo A."/>
            <person name="Kohler A."/>
            <person name="Murat C."/>
            <person name="Tang N."/>
            <person name="Roy S."/>
            <person name="Loubradou J."/>
            <person name="Henrissat B."/>
            <person name="Grigoriev I.V."/>
            <person name="Corradi N."/>
            <person name="Roux C."/>
            <person name="Martin F.M."/>
        </authorList>
    </citation>
    <scope>NUCLEOTIDE SEQUENCE [LARGE SCALE GENOMIC DNA]</scope>
    <source>
        <strain evidence="2 3">DAOM 194757</strain>
    </source>
</reference>
<dbReference type="InterPro" id="IPR012337">
    <property type="entry name" value="RNaseH-like_sf"/>
</dbReference>
<dbReference type="Gene3D" id="3.30.420.10">
    <property type="entry name" value="Ribonuclease H-like superfamily/Ribonuclease H"/>
    <property type="match status" value="1"/>
</dbReference>
<organism evidence="2 3">
    <name type="scientific">Gigaspora rosea</name>
    <dbReference type="NCBI Taxonomy" id="44941"/>
    <lineage>
        <taxon>Eukaryota</taxon>
        <taxon>Fungi</taxon>
        <taxon>Fungi incertae sedis</taxon>
        <taxon>Mucoromycota</taxon>
        <taxon>Glomeromycotina</taxon>
        <taxon>Glomeromycetes</taxon>
        <taxon>Diversisporales</taxon>
        <taxon>Gigasporaceae</taxon>
        <taxon>Gigaspora</taxon>
    </lineage>
</organism>
<dbReference type="GO" id="GO:0004523">
    <property type="term" value="F:RNA-DNA hybrid ribonuclease activity"/>
    <property type="evidence" value="ECO:0007669"/>
    <property type="project" value="InterPro"/>
</dbReference>
<dbReference type="Pfam" id="PF00075">
    <property type="entry name" value="RNase_H"/>
    <property type="match status" value="1"/>
</dbReference>
<dbReference type="STRING" id="44941.A0A397UY95"/>
<accession>A0A397UY95</accession>
<dbReference type="PROSITE" id="PS50879">
    <property type="entry name" value="RNASE_H_1"/>
    <property type="match status" value="1"/>
</dbReference>
<gene>
    <name evidence="2" type="ORF">C2G38_2194843</name>
</gene>
<name>A0A397UY95_9GLOM</name>
<dbReference type="SUPFAM" id="SSF53098">
    <property type="entry name" value="Ribonuclease H-like"/>
    <property type="match status" value="1"/>
</dbReference>
<sequence length="518" mass="59170">MNDNGALGRTTDIRIRQPQLDCKSKRCIINLDKPRFEKIKVRHNLAYNIITERSALNLLAKSEQIESELCLTEKGTEIVQLLNNKQVGSFCKEKKLNIFVLEQLLNQEGDKLITWQQLNKMRGKKGAGRKPVWFSAIEGKTLANQHTRVVKTAYKTSENNFMACKVILKAISEDRRVQDWVIFKNKDQEHSYKFGKVISKPKESTYTLEHWNKTNNSEGYEIGLIKYSGCEINEKGSENSDESSYKIAKGFKVKKRAVPRQMISKVRKSDSMYNSETKIYKLNCPKEALFPLEVAMRTKPYQEVAVILGSRVDEIINKYIENNGTKIKLKAIARRLEKYRDLQIITDGSVDIEATDVGKKRLGIRFVVSRINNQAIEEEVSFAGALEDWPKSTRAELGAIGFALLVVPCGSIVRICTDSSSAISVIEKSSLVVETRNRLKVRNNHIGWLIQECCKDKNLVLRLYKVKAHSDEKFNKIADSLAKQGRILGITSRLKEFWSNSLETYPVWNTTVIDRPVR</sequence>
<dbReference type="EMBL" id="QKWP01000821">
    <property type="protein sequence ID" value="RIB14551.1"/>
    <property type="molecule type" value="Genomic_DNA"/>
</dbReference>
<evidence type="ECO:0000313" key="2">
    <source>
        <dbReference type="EMBL" id="RIB14551.1"/>
    </source>
</evidence>
<dbReference type="Proteomes" id="UP000266673">
    <property type="component" value="Unassembled WGS sequence"/>
</dbReference>
<comment type="caution">
    <text evidence="2">The sequence shown here is derived from an EMBL/GenBank/DDBJ whole genome shotgun (WGS) entry which is preliminary data.</text>
</comment>
<dbReference type="OrthoDB" id="2447560at2759"/>
<proteinExistence type="predicted"/>